<dbReference type="RefSeq" id="WP_212007805.1">
    <property type="nucleotide sequence ID" value="NZ_JAAFYZ010000010.1"/>
</dbReference>
<evidence type="ECO:0000313" key="2">
    <source>
        <dbReference type="Proteomes" id="UP000730482"/>
    </source>
</evidence>
<dbReference type="EMBL" id="JAAFYZ010000010">
    <property type="protein sequence ID" value="MBS2546154.1"/>
    <property type="molecule type" value="Genomic_DNA"/>
</dbReference>
<evidence type="ECO:0008006" key="3">
    <source>
        <dbReference type="Google" id="ProtNLM"/>
    </source>
</evidence>
<keyword evidence="2" id="KW-1185">Reference proteome</keyword>
<evidence type="ECO:0000313" key="1">
    <source>
        <dbReference type="EMBL" id="MBS2546154.1"/>
    </source>
</evidence>
<reference evidence="1 2" key="1">
    <citation type="submission" date="2020-02" db="EMBL/GenBank/DDBJ databases">
        <title>Acidophilic actinobacteria isolated from forest soil.</title>
        <authorList>
            <person name="Golinska P."/>
        </authorList>
    </citation>
    <scope>NUCLEOTIDE SEQUENCE [LARGE SCALE GENOMIC DNA]</scope>
    <source>
        <strain evidence="1 2">NL8</strain>
    </source>
</reference>
<accession>A0ABS5KKD2</accession>
<sequence>MFSPIDDATATRMLAAQQHAAAAFERTPDGAPVWGWRGRTIGSRVDGASGPAWLRIQSARAGQAGGKIWEGTERADQLMPNLAKPALLALHDWEVDGVAYRAELTEFVTDPVCSPDSVLRTELELPAEWFDDLRANLAIIAAVDTDRTVISQDYLDRTMPRFMNVVAGRATRAPAWTTAHGDIHFANLTAPNLRLLDLEGFGAAPAGYDAATLYTYSLLAPRTAASVYKAFADILDTSAGRFAQLAIATELLQSCTRGDNLDLRPALERRVQALIGPPLPAR</sequence>
<proteinExistence type="predicted"/>
<comment type="caution">
    <text evidence="1">The sequence shown here is derived from an EMBL/GenBank/DDBJ whole genome shotgun (WGS) entry which is preliminary data.</text>
</comment>
<gene>
    <name evidence="1" type="ORF">KGQ19_04665</name>
</gene>
<protein>
    <recommendedName>
        <fullName evidence="3">Aminoglycoside phosphotransferase</fullName>
    </recommendedName>
</protein>
<name>A0ABS5KKD2_9ACTN</name>
<organism evidence="1 2">
    <name type="scientific">Catenulispora pinistramenti</name>
    <dbReference type="NCBI Taxonomy" id="2705254"/>
    <lineage>
        <taxon>Bacteria</taxon>
        <taxon>Bacillati</taxon>
        <taxon>Actinomycetota</taxon>
        <taxon>Actinomycetes</taxon>
        <taxon>Catenulisporales</taxon>
        <taxon>Catenulisporaceae</taxon>
        <taxon>Catenulispora</taxon>
    </lineage>
</organism>
<dbReference type="Proteomes" id="UP000730482">
    <property type="component" value="Unassembled WGS sequence"/>
</dbReference>